<accession>A0A1F7W118</accession>
<sequence>MMCSVTSVHLTGVFMDTTQTSICSVLVAIQSGMSLEQAASTELRAYIYLSLALFDGVYFNRARELFVQTENHLMVQEVDRLLCRYTKSVPDSSGRRDVEQRFWDYAHTHNLVVLRTLQTSRDDDELRAAVFLVLDTDEKVKVLKELIPSTEVCDVGVVDFESTVFEQLGSHPAVTQYYGSVKIDETLAFLRREYAFGQSLLDFMRDGRRVTQGVAVQIVRDLARILADVHDQGIVYLDLRPKNVLIHMNDVQMFDFNTSRRVASRDEEIDTHVFDPRYAPPEMVLRHRASTASDVFQLGVLLHQLLTGTHPFDVCHEFVEHSDDWQNLTLKFALASALVPYAYTGDDPHLALVARMLHPDPSRRPRMREVAQYLTERHPHQVVIPHPERYGISPVRERNTVLFPARMGIPHKGHIDYIARLIELGYFVRVSLQQAYTQTSRDPIPKWLVQKMIARSLRDLGYTQNDFSIELTPFFETDEEHRMHFAASPGWKDVVVIASSNPDVHTLFAGYPILDQSAVFGKENVMYLDRSWGAQLRAAIRSNDRKTFEQFAASGIESIRSFNELRAMLADESCPIEFVHGCVFVEVQKEHELFLRKRVRRFQTPEQAIMNVLRTTDPTARFVDVFARDTQISLQDQPMRLVYHSVQFDGTDEVIRYDLLPLM</sequence>
<feature type="domain" description="Protein kinase" evidence="1">
    <location>
        <begin position="43"/>
        <end position="383"/>
    </location>
</feature>
<dbReference type="PROSITE" id="PS00109">
    <property type="entry name" value="PROTEIN_KINASE_TYR"/>
    <property type="match status" value="1"/>
</dbReference>
<dbReference type="STRING" id="1802421.A2318_02635"/>
<dbReference type="SUPFAM" id="SSF56112">
    <property type="entry name" value="Protein kinase-like (PK-like)"/>
    <property type="match status" value="1"/>
</dbReference>
<dbReference type="EMBL" id="MGFD01000069">
    <property type="protein sequence ID" value="OGL96346.1"/>
    <property type="molecule type" value="Genomic_DNA"/>
</dbReference>
<name>A0A1F7W118_9BACT</name>
<dbReference type="PROSITE" id="PS50011">
    <property type="entry name" value="PROTEIN_KINASE_DOM"/>
    <property type="match status" value="1"/>
</dbReference>
<evidence type="ECO:0000313" key="2">
    <source>
        <dbReference type="EMBL" id="OGL96346.1"/>
    </source>
</evidence>
<evidence type="ECO:0000313" key="3">
    <source>
        <dbReference type="Proteomes" id="UP000177331"/>
    </source>
</evidence>
<reference evidence="2 3" key="1">
    <citation type="journal article" date="2016" name="Nat. Commun.">
        <title>Thousands of microbial genomes shed light on interconnected biogeochemical processes in an aquifer system.</title>
        <authorList>
            <person name="Anantharaman K."/>
            <person name="Brown C.T."/>
            <person name="Hug L.A."/>
            <person name="Sharon I."/>
            <person name="Castelle C.J."/>
            <person name="Probst A.J."/>
            <person name="Thomas B.C."/>
            <person name="Singh A."/>
            <person name="Wilkins M.J."/>
            <person name="Karaoz U."/>
            <person name="Brodie E.L."/>
            <person name="Williams K.H."/>
            <person name="Hubbard S.S."/>
            <person name="Banfield J.F."/>
        </authorList>
    </citation>
    <scope>NUCLEOTIDE SEQUENCE [LARGE SCALE GENOMIC DNA]</scope>
</reference>
<proteinExistence type="predicted"/>
<dbReference type="PANTHER" id="PTHR24359:SF1">
    <property type="entry name" value="INHIBITOR OF NUCLEAR FACTOR KAPPA-B KINASE EPSILON SUBUNIT HOMOLOG 1-RELATED"/>
    <property type="match status" value="1"/>
</dbReference>
<dbReference type="GO" id="GO:0004674">
    <property type="term" value="F:protein serine/threonine kinase activity"/>
    <property type="evidence" value="ECO:0007669"/>
    <property type="project" value="TreeGrafter"/>
</dbReference>
<dbReference type="InterPro" id="IPR000719">
    <property type="entry name" value="Prot_kinase_dom"/>
</dbReference>
<dbReference type="PANTHER" id="PTHR24359">
    <property type="entry name" value="SERINE/THREONINE-PROTEIN KINASE SBK1"/>
    <property type="match status" value="1"/>
</dbReference>
<gene>
    <name evidence="2" type="ORF">A2318_02635</name>
</gene>
<dbReference type="InterPro" id="IPR011009">
    <property type="entry name" value="Kinase-like_dom_sf"/>
</dbReference>
<dbReference type="Gene3D" id="1.10.510.10">
    <property type="entry name" value="Transferase(Phosphotransferase) domain 1"/>
    <property type="match status" value="1"/>
</dbReference>
<dbReference type="Pfam" id="PF00069">
    <property type="entry name" value="Pkinase"/>
    <property type="match status" value="1"/>
</dbReference>
<dbReference type="AlphaFoldDB" id="A0A1F7W118"/>
<evidence type="ECO:0000259" key="1">
    <source>
        <dbReference type="PROSITE" id="PS50011"/>
    </source>
</evidence>
<dbReference type="Proteomes" id="UP000177331">
    <property type="component" value="Unassembled WGS sequence"/>
</dbReference>
<dbReference type="InterPro" id="IPR008266">
    <property type="entry name" value="Tyr_kinase_AS"/>
</dbReference>
<protein>
    <recommendedName>
        <fullName evidence="1">Protein kinase domain-containing protein</fullName>
    </recommendedName>
</protein>
<comment type="caution">
    <text evidence="2">The sequence shown here is derived from an EMBL/GenBank/DDBJ whole genome shotgun (WGS) entry which is preliminary data.</text>
</comment>
<organism evidence="2 3">
    <name type="scientific">Candidatus Uhrbacteria bacterium RIFOXYB2_FULL_45_11</name>
    <dbReference type="NCBI Taxonomy" id="1802421"/>
    <lineage>
        <taxon>Bacteria</taxon>
        <taxon>Candidatus Uhriibacteriota</taxon>
    </lineage>
</organism>
<dbReference type="GO" id="GO:0005524">
    <property type="term" value="F:ATP binding"/>
    <property type="evidence" value="ECO:0007669"/>
    <property type="project" value="InterPro"/>
</dbReference>